<dbReference type="PROSITE" id="PS50817">
    <property type="entry name" value="INTEIN_N_TER"/>
    <property type="match status" value="1"/>
</dbReference>
<dbReference type="Gene3D" id="2.170.16.10">
    <property type="entry name" value="Hedgehog/Intein (Hint) domain"/>
    <property type="match status" value="1"/>
</dbReference>
<evidence type="ECO:0000313" key="3">
    <source>
        <dbReference type="EMBL" id="QEZ43567.1"/>
    </source>
</evidence>
<feature type="region of interest" description="Disordered" evidence="1">
    <location>
        <begin position="192"/>
        <end position="211"/>
    </location>
</feature>
<dbReference type="Pfam" id="PF13699">
    <property type="entry name" value="eCIS_core"/>
    <property type="match status" value="1"/>
</dbReference>
<dbReference type="NCBIfam" id="TIGR01443">
    <property type="entry name" value="intein_Cterm"/>
    <property type="match status" value="1"/>
</dbReference>
<proteinExistence type="predicted"/>
<evidence type="ECO:0000256" key="1">
    <source>
        <dbReference type="SAM" id="MobiDB-lite"/>
    </source>
</evidence>
<dbReference type="InterPro" id="IPR025295">
    <property type="entry name" value="eCIS_core_dom"/>
</dbReference>
<feature type="domain" description="Hint" evidence="2">
    <location>
        <begin position="907"/>
        <end position="1002"/>
    </location>
</feature>
<dbReference type="InterPro" id="IPR003587">
    <property type="entry name" value="Hint_dom_N"/>
</dbReference>
<name>A0A5P3VB44_9BURK</name>
<evidence type="ECO:0000259" key="2">
    <source>
        <dbReference type="SMART" id="SM00306"/>
    </source>
</evidence>
<dbReference type="SMART" id="SM00306">
    <property type="entry name" value="HintN"/>
    <property type="match status" value="1"/>
</dbReference>
<accession>A0A5P3VB44</accession>
<dbReference type="SUPFAM" id="SSF51294">
    <property type="entry name" value="Hedgehog/intein (Hint) domain"/>
    <property type="match status" value="1"/>
</dbReference>
<organism evidence="3 4">
    <name type="scientific">Cupriavidus oxalaticus</name>
    <dbReference type="NCBI Taxonomy" id="96344"/>
    <lineage>
        <taxon>Bacteria</taxon>
        <taxon>Pseudomonadati</taxon>
        <taxon>Pseudomonadota</taxon>
        <taxon>Betaproteobacteria</taxon>
        <taxon>Burkholderiales</taxon>
        <taxon>Burkholderiaceae</taxon>
        <taxon>Cupriavidus</taxon>
    </lineage>
</organism>
<dbReference type="CDD" id="cd00081">
    <property type="entry name" value="Hint"/>
    <property type="match status" value="1"/>
</dbReference>
<dbReference type="EMBL" id="CP032518">
    <property type="protein sequence ID" value="QEZ43567.1"/>
    <property type="molecule type" value="Genomic_DNA"/>
</dbReference>
<feature type="region of interest" description="Disordered" evidence="1">
    <location>
        <begin position="1"/>
        <end position="119"/>
    </location>
</feature>
<dbReference type="GO" id="GO:0016539">
    <property type="term" value="P:intein-mediated protein splicing"/>
    <property type="evidence" value="ECO:0007669"/>
    <property type="project" value="InterPro"/>
</dbReference>
<sequence length="1050" mass="109027">MSATRSSKAANCWPTRTGSWKRRRGSTPPPPTARACRTTTRRRRSWPRSTGSRCRTTCRPTTTSSTAEKCHEASPHTAGGARAMKATERAPRSAEPAAGGATHDATHSAASGPHLARPQPAAGNLALQALYASGALRAQLAVGAADDPLEAQADRMADAALAGKPAGCSCSAGEPPCPACQAAAAAGIRRKPRGRDAPAHPPAPLLGSGRALGTGERAAFESSYGADLSEVRIHDNPQAAGSAARLNARAFSLGTRIAFGAGEYQPHTAAGRHLLGHELAHVVQGHGGIRRQAGASQVGPSMTPADANASFAPPAETPASSMMGPAQVTHAAGFDPCAVDVRTLTNYQLLAEYSHALGVVNRGRGADGYFDYRNLQRRLIAERDRRVDLGHAWLATMPSALPPALFQIIDGPGGTFSVVRTTGAAVAGAPEGDSRRAPYMTQAQFDSFLGTHDVERVGADEYMMRTIGPSTSGTLAGLSMWPMRGGLRRSPFGSPFLRDPLGPGPSPVPGAVFAEGVNTIDAWAMPFEPGFGRTLARRLATGGSVPLDHPVSFDIDEPLPVGDRNASPARQVQRALDPQNRQLLDSITNRRTKGLGIDFRDIERGRTPLPEVSLADDPGAVFTRRFGEVTEMRTLFAEALAEIPDINALSPTQLKNTINTNMRDIIRTGRTPSGRAVRDALRAGGFEAVPNRGIVAVRPGMARVAGAEGMRGARAGGGLAVLGSAAFMLADAEEHPEWGQELAWSGALGSSSGYLGSATESLIYSAGLRSMESSLASTGTSSLTPGLLRGASRFGGGSVGAMFVEGISMGLLEEREHSGPEVGTRLFRSGGLGGASVWAGAAAGTAVGGPVGFIVGLAVGGALYYIGDKLVPGGREDWDAHEAGCTPLPTVSRWTGGAPGGFNSVMFNCFEAATPVRLADGSERRIADIAIGDAVLSYNEQLQRLQTCLVSAVHQAAPALMLRLQLENAPPVQVTPAHKLRTPHGWMPAGDLRPGDILWIASSAAGVPAVAGARLASVTAAAPAGPVYDLSVTGTHTYFAGGILAHNKLP</sequence>
<dbReference type="AlphaFoldDB" id="A0A5P3VB44"/>
<dbReference type="Proteomes" id="UP000325743">
    <property type="component" value="Chromosome 1"/>
</dbReference>
<reference evidence="3 4" key="1">
    <citation type="submission" date="2018-09" db="EMBL/GenBank/DDBJ databases">
        <title>Complete genome sequence of Cupriavidus oxalaticus T2, a bacterium capable of phenol tolerance and degradation.</title>
        <authorList>
            <person name="Yan J."/>
        </authorList>
    </citation>
    <scope>NUCLEOTIDE SEQUENCE [LARGE SCALE GENOMIC DNA]</scope>
    <source>
        <strain evidence="3 4">T2</strain>
    </source>
</reference>
<feature type="compositionally biased region" description="Polar residues" evidence="1">
    <location>
        <begin position="1"/>
        <end position="18"/>
    </location>
</feature>
<dbReference type="PROSITE" id="PS50818">
    <property type="entry name" value="INTEIN_C_TER"/>
    <property type="match status" value="1"/>
</dbReference>
<dbReference type="InterPro" id="IPR030934">
    <property type="entry name" value="Intein_C"/>
</dbReference>
<gene>
    <name evidence="3" type="ORF">D2917_04495</name>
</gene>
<protein>
    <submittedName>
        <fullName evidence="3">DUF4157 domain-containing protein</fullName>
    </submittedName>
</protein>
<dbReference type="InterPro" id="IPR006141">
    <property type="entry name" value="Intein_N"/>
</dbReference>
<dbReference type="InterPro" id="IPR036844">
    <property type="entry name" value="Hint_dom_sf"/>
</dbReference>
<feature type="compositionally biased region" description="Low complexity" evidence="1">
    <location>
        <begin position="47"/>
        <end position="66"/>
    </location>
</feature>
<evidence type="ECO:0000313" key="4">
    <source>
        <dbReference type="Proteomes" id="UP000325743"/>
    </source>
</evidence>